<organism evidence="2 3">
    <name type="scientific">Austropuccinia psidii MF-1</name>
    <dbReference type="NCBI Taxonomy" id="1389203"/>
    <lineage>
        <taxon>Eukaryota</taxon>
        <taxon>Fungi</taxon>
        <taxon>Dikarya</taxon>
        <taxon>Basidiomycota</taxon>
        <taxon>Pucciniomycotina</taxon>
        <taxon>Pucciniomycetes</taxon>
        <taxon>Pucciniales</taxon>
        <taxon>Sphaerophragmiaceae</taxon>
        <taxon>Austropuccinia</taxon>
    </lineage>
</organism>
<dbReference type="EMBL" id="AVOT02041018">
    <property type="protein sequence ID" value="MBW0536285.1"/>
    <property type="molecule type" value="Genomic_DNA"/>
</dbReference>
<feature type="region of interest" description="Disordered" evidence="1">
    <location>
        <begin position="33"/>
        <end position="92"/>
    </location>
</feature>
<keyword evidence="3" id="KW-1185">Reference proteome</keyword>
<proteinExistence type="predicted"/>
<comment type="caution">
    <text evidence="2">The sequence shown here is derived from an EMBL/GenBank/DDBJ whole genome shotgun (WGS) entry which is preliminary data.</text>
</comment>
<gene>
    <name evidence="2" type="ORF">O181_076000</name>
</gene>
<name>A0A9Q3FFE1_9BASI</name>
<accession>A0A9Q3FFE1</accession>
<dbReference type="AlphaFoldDB" id="A0A9Q3FFE1"/>
<reference evidence="2" key="1">
    <citation type="submission" date="2021-03" db="EMBL/GenBank/DDBJ databases">
        <title>Draft genome sequence of rust myrtle Austropuccinia psidii MF-1, a brazilian biotype.</title>
        <authorList>
            <person name="Quecine M.C."/>
            <person name="Pachon D.M.R."/>
            <person name="Bonatelli M.L."/>
            <person name="Correr F.H."/>
            <person name="Franceschini L.M."/>
            <person name="Leite T.F."/>
            <person name="Margarido G.R.A."/>
            <person name="Almeida C.A."/>
            <person name="Ferrarezi J.A."/>
            <person name="Labate C.A."/>
        </authorList>
    </citation>
    <scope>NUCLEOTIDE SEQUENCE</scope>
    <source>
        <strain evidence="2">MF-1</strain>
    </source>
</reference>
<dbReference type="Proteomes" id="UP000765509">
    <property type="component" value="Unassembled WGS sequence"/>
</dbReference>
<feature type="compositionally biased region" description="Basic and acidic residues" evidence="1">
    <location>
        <begin position="49"/>
        <end position="78"/>
    </location>
</feature>
<sequence>MEPIVLQRHGQKINDWLKNQIILSVDQKKDFEMTPDLEKSPVVSNSSKKVPEVSKDKPKGPQKKQRDLKKIKEREKGKPIGTDLTSKGTGSPNWRLQLWTVFSILTELLWKSQPKNQTFPHNQ</sequence>
<evidence type="ECO:0000313" key="3">
    <source>
        <dbReference type="Proteomes" id="UP000765509"/>
    </source>
</evidence>
<evidence type="ECO:0000313" key="2">
    <source>
        <dbReference type="EMBL" id="MBW0536285.1"/>
    </source>
</evidence>
<evidence type="ECO:0000256" key="1">
    <source>
        <dbReference type="SAM" id="MobiDB-lite"/>
    </source>
</evidence>
<protein>
    <submittedName>
        <fullName evidence="2">Uncharacterized protein</fullName>
    </submittedName>
</protein>
<feature type="compositionally biased region" description="Polar residues" evidence="1">
    <location>
        <begin position="83"/>
        <end position="92"/>
    </location>
</feature>